<feature type="transmembrane region" description="Helical" evidence="1">
    <location>
        <begin position="54"/>
        <end position="73"/>
    </location>
</feature>
<gene>
    <name evidence="2" type="ORF">GF359_03550</name>
</gene>
<organism evidence="2 3">
    <name type="scientific">candidate division WOR-3 bacterium</name>
    <dbReference type="NCBI Taxonomy" id="2052148"/>
    <lineage>
        <taxon>Bacteria</taxon>
        <taxon>Bacteria division WOR-3</taxon>
    </lineage>
</organism>
<dbReference type="Proteomes" id="UP000630660">
    <property type="component" value="Unassembled WGS sequence"/>
</dbReference>
<evidence type="ECO:0000256" key="1">
    <source>
        <dbReference type="SAM" id="Phobius"/>
    </source>
</evidence>
<accession>A0A9D5K9X0</accession>
<keyword evidence="1" id="KW-0812">Transmembrane</keyword>
<reference evidence="2" key="1">
    <citation type="submission" date="2019-11" db="EMBL/GenBank/DDBJ databases">
        <title>Microbial mats filling the niche in hypersaline microbial mats.</title>
        <authorList>
            <person name="Wong H.L."/>
            <person name="Macleod F.I."/>
            <person name="White R.A. III"/>
            <person name="Burns B.P."/>
        </authorList>
    </citation>
    <scope>NUCLEOTIDE SEQUENCE</scope>
    <source>
        <strain evidence="2">Bin_327</strain>
    </source>
</reference>
<keyword evidence="1" id="KW-1133">Transmembrane helix</keyword>
<proteinExistence type="predicted"/>
<evidence type="ECO:0000313" key="3">
    <source>
        <dbReference type="Proteomes" id="UP000630660"/>
    </source>
</evidence>
<dbReference type="AlphaFoldDB" id="A0A9D5K9X0"/>
<evidence type="ECO:0000313" key="2">
    <source>
        <dbReference type="EMBL" id="MBD3364270.1"/>
    </source>
</evidence>
<name>A0A9D5K9X0_UNCW3</name>
<protein>
    <submittedName>
        <fullName evidence="2">Uncharacterized protein</fullName>
    </submittedName>
</protein>
<sequence>MAILGAMSIVMAIWFADSLSLMRIWLWMMSGLWLIRVVYQIVKPQGRMIPGLSRIMQALFAATTLMFILPAIVSSSR</sequence>
<keyword evidence="1" id="KW-0472">Membrane</keyword>
<feature type="transmembrane region" description="Helical" evidence="1">
    <location>
        <begin position="24"/>
        <end position="42"/>
    </location>
</feature>
<comment type="caution">
    <text evidence="2">The sequence shown here is derived from an EMBL/GenBank/DDBJ whole genome shotgun (WGS) entry which is preliminary data.</text>
</comment>
<dbReference type="EMBL" id="WJKJ01000111">
    <property type="protein sequence ID" value="MBD3364270.1"/>
    <property type="molecule type" value="Genomic_DNA"/>
</dbReference>